<dbReference type="InterPro" id="IPR037185">
    <property type="entry name" value="EmrE-like"/>
</dbReference>
<organism evidence="2 3">
    <name type="scientific">Tritrichomonas foetus</name>
    <dbReference type="NCBI Taxonomy" id="1144522"/>
    <lineage>
        <taxon>Eukaryota</taxon>
        <taxon>Metamonada</taxon>
        <taxon>Parabasalia</taxon>
        <taxon>Tritrichomonadida</taxon>
        <taxon>Tritrichomonadidae</taxon>
        <taxon>Tritrichomonas</taxon>
    </lineage>
</organism>
<keyword evidence="3" id="KW-1185">Reference proteome</keyword>
<keyword evidence="1" id="KW-1133">Transmembrane helix</keyword>
<name>A0A1J4J854_9EUKA</name>
<feature type="transmembrane region" description="Helical" evidence="1">
    <location>
        <begin position="52"/>
        <end position="71"/>
    </location>
</feature>
<dbReference type="GO" id="GO:0016020">
    <property type="term" value="C:membrane"/>
    <property type="evidence" value="ECO:0007669"/>
    <property type="project" value="TreeGrafter"/>
</dbReference>
<dbReference type="GeneID" id="94825365"/>
<dbReference type="AlphaFoldDB" id="A0A1J4J854"/>
<feature type="transmembrane region" description="Helical" evidence="1">
    <location>
        <begin position="193"/>
        <end position="213"/>
    </location>
</feature>
<feature type="transmembrane region" description="Helical" evidence="1">
    <location>
        <begin position="356"/>
        <end position="374"/>
    </location>
</feature>
<dbReference type="OrthoDB" id="29773at2759"/>
<evidence type="ECO:0000256" key="1">
    <source>
        <dbReference type="SAM" id="Phobius"/>
    </source>
</evidence>
<feature type="transmembrane region" description="Helical" evidence="1">
    <location>
        <begin position="12"/>
        <end position="32"/>
    </location>
</feature>
<feature type="transmembrane region" description="Helical" evidence="1">
    <location>
        <begin position="233"/>
        <end position="255"/>
    </location>
</feature>
<feature type="transmembrane region" description="Helical" evidence="1">
    <location>
        <begin position="165"/>
        <end position="187"/>
    </location>
</feature>
<evidence type="ECO:0000313" key="2">
    <source>
        <dbReference type="EMBL" id="OHS93859.1"/>
    </source>
</evidence>
<dbReference type="PANTHER" id="PTHR13146">
    <property type="match status" value="1"/>
</dbReference>
<feature type="transmembrane region" description="Helical" evidence="1">
    <location>
        <begin position="140"/>
        <end position="158"/>
    </location>
</feature>
<dbReference type="VEuPathDB" id="TrichDB:TRFO_02393"/>
<dbReference type="Proteomes" id="UP000179807">
    <property type="component" value="Unassembled WGS sequence"/>
</dbReference>
<comment type="caution">
    <text evidence="2">The sequence shown here is derived from an EMBL/GenBank/DDBJ whole genome shotgun (WGS) entry which is preliminary data.</text>
</comment>
<keyword evidence="1" id="KW-0812">Transmembrane</keyword>
<accession>A0A1J4J854</accession>
<evidence type="ECO:0008006" key="4">
    <source>
        <dbReference type="Google" id="ProtNLM"/>
    </source>
</evidence>
<sequence length="418" mass="46716">MAPEASRGEKLAVIAGMLFFGTTTVVFRKLLYDQQAVGDPKYGGIHNFNKPWFLTTIMFAGMALALIVYEIERCIKKRVAKKLISEEGQLLSSIGNPTETQETASYKKMFWVVCAPAFCDILATVLGNVGLLFIEASIWQMLRGSMVIFSTLFSHFILKRYHYPYMWWSIVIVIAALIVVGLGAVLASGIGKAGVSTANVIFAIFLTIAAQLFQASQIVVEEFLLHEQTASPVMIVGLEGMWGALISGGIFMPIAQFAFPNMEEGNGIHEDTWDSLLMCKENPMLILFSIMYLLVNLGKNLMGMFVIKVTSAVMRTILEGLRTLFIWIFNLIMYYSMEGTTIGNHHPDLGEDWNKWSWMELGGFALLFTGMLTYNRILLLPGFKYPDETKPQVNSLNTVEEKLDMKTDPLLAQTSNLD</sequence>
<proteinExistence type="predicted"/>
<dbReference type="SUPFAM" id="SSF103481">
    <property type="entry name" value="Multidrug resistance efflux transporter EmrE"/>
    <property type="match status" value="1"/>
</dbReference>
<dbReference type="PANTHER" id="PTHR13146:SF3">
    <property type="entry name" value="EAMA DOMAIN-CONTAINING PROTEIN"/>
    <property type="match status" value="1"/>
</dbReference>
<feature type="transmembrane region" description="Helical" evidence="1">
    <location>
        <begin position="284"/>
        <end position="307"/>
    </location>
</feature>
<evidence type="ECO:0000313" key="3">
    <source>
        <dbReference type="Proteomes" id="UP000179807"/>
    </source>
</evidence>
<keyword evidence="1" id="KW-0472">Membrane</keyword>
<reference evidence="2" key="1">
    <citation type="submission" date="2016-10" db="EMBL/GenBank/DDBJ databases">
        <authorList>
            <person name="Benchimol M."/>
            <person name="Almeida L.G."/>
            <person name="Vasconcelos A.T."/>
            <person name="Perreira-Neves A."/>
            <person name="Rosa I.A."/>
            <person name="Tasca T."/>
            <person name="Bogo M.R."/>
            <person name="de Souza W."/>
        </authorList>
    </citation>
    <scope>NUCLEOTIDE SEQUENCE [LARGE SCALE GENOMIC DNA]</scope>
    <source>
        <strain evidence="2">K</strain>
    </source>
</reference>
<dbReference type="RefSeq" id="XP_068346996.1">
    <property type="nucleotide sequence ID" value="XM_068490661.1"/>
</dbReference>
<gene>
    <name evidence="2" type="ORF">TRFO_02393</name>
</gene>
<dbReference type="EMBL" id="MLAK01001370">
    <property type="protein sequence ID" value="OHS93859.1"/>
    <property type="molecule type" value="Genomic_DNA"/>
</dbReference>
<feature type="transmembrane region" description="Helical" evidence="1">
    <location>
        <begin position="110"/>
        <end position="134"/>
    </location>
</feature>
<protein>
    <recommendedName>
        <fullName evidence="4">Integral membrane protein</fullName>
    </recommendedName>
</protein>
<feature type="transmembrane region" description="Helical" evidence="1">
    <location>
        <begin position="319"/>
        <end position="336"/>
    </location>
</feature>